<gene>
    <name evidence="2" type="ORF">ACD_4C00033G0002</name>
</gene>
<evidence type="ECO:0000313" key="2">
    <source>
        <dbReference type="EMBL" id="EKE27121.1"/>
    </source>
</evidence>
<organism evidence="2">
    <name type="scientific">uncultured bacterium</name>
    <name type="common">gcode 4</name>
    <dbReference type="NCBI Taxonomy" id="1234023"/>
    <lineage>
        <taxon>Bacteria</taxon>
        <taxon>environmental samples</taxon>
    </lineage>
</organism>
<reference evidence="2" key="1">
    <citation type="journal article" date="2012" name="Science">
        <title>Fermentation, hydrogen, and sulfur metabolism in multiple uncultivated bacterial phyla.</title>
        <authorList>
            <person name="Wrighton K.C."/>
            <person name="Thomas B.C."/>
            <person name="Sharon I."/>
            <person name="Miller C.S."/>
            <person name="Castelle C.J."/>
            <person name="VerBerkmoes N.C."/>
            <person name="Wilkins M.J."/>
            <person name="Hettich R.L."/>
            <person name="Lipton M.S."/>
            <person name="Williams K.H."/>
            <person name="Long P.E."/>
            <person name="Banfield J.F."/>
        </authorList>
    </citation>
    <scope>NUCLEOTIDE SEQUENCE [LARGE SCALE GENOMIC DNA]</scope>
</reference>
<feature type="signal peptide" evidence="1">
    <location>
        <begin position="1"/>
        <end position="24"/>
    </location>
</feature>
<sequence length="746" mass="88610">MKNRLYLYLTIFCIFGLNMSLALAATGTSDTQIIDLENKDAQDLNVNFKLQKFNSCENLENVMLDYLKDYSEIYPWYLRWAPEMLYDKWISPPSVWWQADESKSAVANDVAQDFSQTNIQVAWVDESDIIKNDGKNIYFYNSKDKKVYITQAFPADKLTTLKTIKIPDSYNNPELFINWNKLTIISTKYDNFNYSYYWFNRNTKTVVIVYDISNLEKLRLDKFYQVDWNFVKSRKIWDFIYVISSSNFSFPYPLYYRENAGLDDAKIKSDFNSSKVLPKKAELSYTTNTSSQNFVSKWRTLPYNLSYKTAGTCNEIEYILPDKNTLKNYNFVPNFVTLSIIDTKNPENTVKNKVLFWDVNDIYMSLDNLYIASHLYTPNPFRCPVWAFCILPYYQGWENTLIHKIWITNDKASYVNSTIIPWSPLNQYSMDQDSNWLFRIVTTKFSPESSINLYILDKNLKSHSKLEDIVKWENFQSSRFIWNKLYLVSFKQIDPLFVIDLKDSLNPKILWELKIPGYSTYLHPYDENHLIWIWYDTTTNRFWGTQNSWVKVDLYDISDFSNPKQKYTLTLWDNWSYSEALNNPRLFIWNTGRNTLFLPIMLYKNANDPANPYRNIDAFQWGVAIKIDKDAWIKELARISHIDTNNLEEKRQTECRAYSKENLAPPRCEKIIGWWEYCPPVSTYIPPYCYESSTAWEYLANNIWQYNNDFVLRNLYFDNNWYTVSNGKIQINSINNFSKVNELKLN</sequence>
<accession>K2F7K0</accession>
<feature type="chain" id="PRO_5017236751" evidence="1">
    <location>
        <begin position="25"/>
        <end position="746"/>
    </location>
</feature>
<name>K2F7K0_9BACT</name>
<dbReference type="EMBL" id="AMFJ01000549">
    <property type="protein sequence ID" value="EKE27121.1"/>
    <property type="molecule type" value="Genomic_DNA"/>
</dbReference>
<protein>
    <submittedName>
        <fullName evidence="2">Uncharacterized protein</fullName>
    </submittedName>
</protein>
<dbReference type="InterPro" id="IPR019198">
    <property type="entry name" value="Beta_propeller_containing"/>
</dbReference>
<evidence type="ECO:0000256" key="1">
    <source>
        <dbReference type="SAM" id="SignalP"/>
    </source>
</evidence>
<comment type="caution">
    <text evidence="2">The sequence shown here is derived from an EMBL/GenBank/DDBJ whole genome shotgun (WGS) entry which is preliminary data.</text>
</comment>
<dbReference type="Pfam" id="PF09826">
    <property type="entry name" value="Beta_propel"/>
    <property type="match status" value="1"/>
</dbReference>
<proteinExistence type="predicted"/>
<keyword evidence="1" id="KW-0732">Signal</keyword>
<dbReference type="AlphaFoldDB" id="K2F7K0"/>